<proteinExistence type="predicted"/>
<comment type="caution">
    <text evidence="1">The sequence shown here is derived from an EMBL/GenBank/DDBJ whole genome shotgun (WGS) entry which is preliminary data.</text>
</comment>
<organism evidence="1 2">
    <name type="scientific">Smallanthus sonchifolius</name>
    <dbReference type="NCBI Taxonomy" id="185202"/>
    <lineage>
        <taxon>Eukaryota</taxon>
        <taxon>Viridiplantae</taxon>
        <taxon>Streptophyta</taxon>
        <taxon>Embryophyta</taxon>
        <taxon>Tracheophyta</taxon>
        <taxon>Spermatophyta</taxon>
        <taxon>Magnoliopsida</taxon>
        <taxon>eudicotyledons</taxon>
        <taxon>Gunneridae</taxon>
        <taxon>Pentapetalae</taxon>
        <taxon>asterids</taxon>
        <taxon>campanulids</taxon>
        <taxon>Asterales</taxon>
        <taxon>Asteraceae</taxon>
        <taxon>Asteroideae</taxon>
        <taxon>Heliantheae alliance</taxon>
        <taxon>Millerieae</taxon>
        <taxon>Smallanthus</taxon>
    </lineage>
</organism>
<reference evidence="2" key="1">
    <citation type="journal article" date="2022" name="Mol. Ecol. Resour.">
        <title>The genomes of chicory, endive, great burdock and yacon provide insights into Asteraceae palaeo-polyploidization history and plant inulin production.</title>
        <authorList>
            <person name="Fan W."/>
            <person name="Wang S."/>
            <person name="Wang H."/>
            <person name="Wang A."/>
            <person name="Jiang F."/>
            <person name="Liu H."/>
            <person name="Zhao H."/>
            <person name="Xu D."/>
            <person name="Zhang Y."/>
        </authorList>
    </citation>
    <scope>NUCLEOTIDE SEQUENCE [LARGE SCALE GENOMIC DNA]</scope>
    <source>
        <strain evidence="2">cv. Yunnan</strain>
    </source>
</reference>
<dbReference type="Proteomes" id="UP001056120">
    <property type="component" value="Linkage Group LG28"/>
</dbReference>
<dbReference type="EMBL" id="CM042045">
    <property type="protein sequence ID" value="KAI3684049.1"/>
    <property type="molecule type" value="Genomic_DNA"/>
</dbReference>
<name>A0ACB8YGM4_9ASTR</name>
<protein>
    <submittedName>
        <fullName evidence="1">Uncharacterized protein</fullName>
    </submittedName>
</protein>
<evidence type="ECO:0000313" key="2">
    <source>
        <dbReference type="Proteomes" id="UP001056120"/>
    </source>
</evidence>
<accession>A0ACB8YGM4</accession>
<reference evidence="1 2" key="2">
    <citation type="journal article" date="2022" name="Mol. Ecol. Resour.">
        <title>The genomes of chicory, endive, great burdock and yacon provide insights into Asteraceae paleo-polyploidization history and plant inulin production.</title>
        <authorList>
            <person name="Fan W."/>
            <person name="Wang S."/>
            <person name="Wang H."/>
            <person name="Wang A."/>
            <person name="Jiang F."/>
            <person name="Liu H."/>
            <person name="Zhao H."/>
            <person name="Xu D."/>
            <person name="Zhang Y."/>
        </authorList>
    </citation>
    <scope>NUCLEOTIDE SEQUENCE [LARGE SCALE GENOMIC DNA]</scope>
    <source>
        <strain evidence="2">cv. Yunnan</strain>
        <tissue evidence="1">Leaves</tissue>
    </source>
</reference>
<gene>
    <name evidence="1" type="ORF">L1987_84572</name>
</gene>
<keyword evidence="2" id="KW-1185">Reference proteome</keyword>
<sequence length="1114" mass="126326">MWPDCGISMVSNGKLKPIPPMLVSNNLLLLNVVGLWSFFFWMDNWFWDFSRVNWVERDWLERFNALKILNWVTFLHYLNWLLSGGGYHHHWAGLERVRLPHIYTFSSVERSICEVGSNKCYCGVGNGMGWNMYTSGLIDIPRLWRRLWKCGWAEKSSVKNGLFSDKIEFIGPVFLLCINNQEPNSSSGRLLWPNNLARVGPFSHLDSWCRAFKFVAVIEAPRLEHRGIRPNWLATELWRLMELDLIHTLGWVDKKRYHQLRVKARSFCLGRPHFVRSLCYVNILMVYLYMYVSLCFASGCIRDPPRVQQHPSTRKTKDGKKDTSKKGDDYASSNKENCPVFDNRDAGTLIEGDDLHGEDREEEGEHNSQPVEETDVLVNMGNSMHGVMNGSSVAQLSWEKARKDPASDGAGKAGVDVKLNQEYVGDSILDNLSCSDSHAVRIMGTGEEKEVNSDQSNKQKTVFLDEMEDSLHVPHLYMQDIEWNDLSGAWENLMGNPRPIVWPDVWGDDCTEKDPHDGNTRFEIIWKAKGMEDDRPNINPSEIQKLVGAHSQNTKVNFFGDNDPIVASLGKWMDSLLGCKGDHKEKDSTSMDVVNIAEQSDDEELMALSQGDEDMTNGAKNLKKYRIWSSKNRKPEKNLSLKKVAFNNASIPPAQHLLGFSKFQLGYEKKPKSKSTTVTLARSGKELVGEFYKNAASNEARLSETTRNIIATNDKSKLFNSIKCMQGYKLAKLSARINEDGGVSIDENMVEGEDPSIDPPTEGHVGPATSYATMNCRDRPKFAEEIEKTMNDQRQEEQRQTQGQVGHMTVDNDGFTLVQRREGGGRPKTVTQDHRNVREGNYNIATRKMGTTRHAAREKEPSILKVNERNIRHPNIISEMQGSMGETPAEMGDREMKDTGNVGAVKQAIVNDREKNNVTKRSERQRKPLLSVIETTNKFSLLDESGSIIEDREENNGDVNTNAEIPTTLNAGWVKKQERMLNARFNTSLSQSQRYEAKKYIVDRLTPLQAVLVGWDKPLLEYFRHLCSLHNFGEGLRATAWENDSCEDQEMKGLKENEINMKEVDSKTDPTAIFMKHDHPNISPTPDNLATPINLENAPVGQELTTDDVNVVVS</sequence>
<evidence type="ECO:0000313" key="1">
    <source>
        <dbReference type="EMBL" id="KAI3684049.1"/>
    </source>
</evidence>